<dbReference type="InterPro" id="IPR013785">
    <property type="entry name" value="Aldolase_TIM"/>
</dbReference>
<organism evidence="7 8">
    <name type="scientific">Dictyobacter arantiisoli</name>
    <dbReference type="NCBI Taxonomy" id="2014874"/>
    <lineage>
        <taxon>Bacteria</taxon>
        <taxon>Bacillati</taxon>
        <taxon>Chloroflexota</taxon>
        <taxon>Ktedonobacteria</taxon>
        <taxon>Ktedonobacterales</taxon>
        <taxon>Dictyobacteraceae</taxon>
        <taxon>Dictyobacter</taxon>
    </lineage>
</organism>
<dbReference type="CDD" id="cd01335">
    <property type="entry name" value="Radical_SAM"/>
    <property type="match status" value="1"/>
</dbReference>
<dbReference type="GO" id="GO:0046872">
    <property type="term" value="F:metal ion binding"/>
    <property type="evidence" value="ECO:0007669"/>
    <property type="project" value="UniProtKB-KW"/>
</dbReference>
<dbReference type="PANTHER" id="PTHR43306">
    <property type="entry name" value="7,8-DIHYDRO-6-HYDROXYMETHYLPTERIN DIMETHYLTRANSFERASE"/>
    <property type="match status" value="1"/>
</dbReference>
<accession>A0A5A5TKU9</accession>
<feature type="region of interest" description="Disordered" evidence="5">
    <location>
        <begin position="526"/>
        <end position="548"/>
    </location>
</feature>
<keyword evidence="1" id="KW-0949">S-adenosyl-L-methionine</keyword>
<dbReference type="InterPro" id="IPR056488">
    <property type="entry name" value="Zn_ribbon_HMPTM"/>
</dbReference>
<keyword evidence="8" id="KW-1185">Reference proteome</keyword>
<protein>
    <recommendedName>
        <fullName evidence="6">Radical SAM core domain-containing protein</fullName>
    </recommendedName>
</protein>
<dbReference type="RefSeq" id="WP_149404381.1">
    <property type="nucleotide sequence ID" value="NZ_BIXY01000121.1"/>
</dbReference>
<dbReference type="SFLD" id="SFLDS00029">
    <property type="entry name" value="Radical_SAM"/>
    <property type="match status" value="1"/>
</dbReference>
<feature type="compositionally biased region" description="Polar residues" evidence="5">
    <location>
        <begin position="1"/>
        <end position="13"/>
    </location>
</feature>
<evidence type="ECO:0000256" key="5">
    <source>
        <dbReference type="SAM" id="MobiDB-lite"/>
    </source>
</evidence>
<comment type="caution">
    <text evidence="7">The sequence shown here is derived from an EMBL/GenBank/DDBJ whole genome shotgun (WGS) entry which is preliminary data.</text>
</comment>
<reference evidence="7 8" key="1">
    <citation type="submission" date="2019-01" db="EMBL/GenBank/DDBJ databases">
        <title>Draft genome sequence of Dictyobacter sp. Uno17.</title>
        <authorList>
            <person name="Wang C.M."/>
            <person name="Zheng Y."/>
            <person name="Sakai Y."/>
            <person name="Abe K."/>
            <person name="Yokota A."/>
            <person name="Yabe S."/>
        </authorList>
    </citation>
    <scope>NUCLEOTIDE SEQUENCE [LARGE SCALE GENOMIC DNA]</scope>
    <source>
        <strain evidence="7 8">Uno17</strain>
    </source>
</reference>
<keyword evidence="3" id="KW-0408">Iron</keyword>
<dbReference type="OrthoDB" id="9810775at2"/>
<dbReference type="AlphaFoldDB" id="A0A5A5TKU9"/>
<dbReference type="InterPro" id="IPR058240">
    <property type="entry name" value="rSAM_sf"/>
</dbReference>
<dbReference type="SFLD" id="SFLDG01100">
    <property type="entry name" value="methyltransferase_(Class_D)"/>
    <property type="match status" value="1"/>
</dbReference>
<dbReference type="InterPro" id="IPR007197">
    <property type="entry name" value="rSAM"/>
</dbReference>
<name>A0A5A5TKU9_9CHLR</name>
<gene>
    <name evidence="7" type="ORF">KDI_51180</name>
</gene>
<dbReference type="GO" id="GO:0051536">
    <property type="term" value="F:iron-sulfur cluster binding"/>
    <property type="evidence" value="ECO:0007669"/>
    <property type="project" value="UniProtKB-KW"/>
</dbReference>
<keyword evidence="4" id="KW-0411">Iron-sulfur</keyword>
<feature type="region of interest" description="Disordered" evidence="5">
    <location>
        <begin position="1"/>
        <end position="25"/>
    </location>
</feature>
<evidence type="ECO:0000256" key="1">
    <source>
        <dbReference type="ARBA" id="ARBA00022691"/>
    </source>
</evidence>
<dbReference type="Proteomes" id="UP000322530">
    <property type="component" value="Unassembled WGS sequence"/>
</dbReference>
<dbReference type="PROSITE" id="PS51918">
    <property type="entry name" value="RADICAL_SAM"/>
    <property type="match status" value="1"/>
</dbReference>
<evidence type="ECO:0000256" key="3">
    <source>
        <dbReference type="ARBA" id="ARBA00023004"/>
    </source>
</evidence>
<proteinExistence type="predicted"/>
<dbReference type="SUPFAM" id="SSF102114">
    <property type="entry name" value="Radical SAM enzymes"/>
    <property type="match status" value="1"/>
</dbReference>
<evidence type="ECO:0000313" key="8">
    <source>
        <dbReference type="Proteomes" id="UP000322530"/>
    </source>
</evidence>
<dbReference type="Gene3D" id="3.20.20.70">
    <property type="entry name" value="Aldolase class I"/>
    <property type="match status" value="1"/>
</dbReference>
<evidence type="ECO:0000256" key="4">
    <source>
        <dbReference type="ARBA" id="ARBA00023014"/>
    </source>
</evidence>
<dbReference type="SFLD" id="SFLDG01067">
    <property type="entry name" value="SPASM/twitch_domain_containing"/>
    <property type="match status" value="1"/>
</dbReference>
<dbReference type="InterPro" id="IPR034474">
    <property type="entry name" value="Methyltransferase_Class_D"/>
</dbReference>
<dbReference type="Pfam" id="PF23545">
    <property type="entry name" value="Zn_ribbon_HMPTM"/>
    <property type="match status" value="1"/>
</dbReference>
<sequence>MDKPKSTSVHSINTATEHAAHPTTPPIQTIARTKKDADYVFYELTRSICPECRRVIDAQILLRENKVYMRKRCPEHGLFEGLVYSDAAAYAANARFNKPGTIPLEFSTSIEHGCPHDCGLCPDHQQHTCLGIIEINSACNMSCPLCFADAGSGFNLTLSEVEDILDQLVATEGNPEVVQFSGGEPSIHPQIIAMIKAAKQRNIRHVMLNTNGKRIADDDEFLRQLGALRPSIYFQFDGFTKETYRLLRGEPDILPQKLRALDRLAEIGAHVVLVPAIERQVNLHEVGAIVDFGLKHPAVRGINFQPAFQSGRHGESDPMQRLTIPDILKALEEQTNNTLMVSDFVPVPCCFPTCNSVTYILNDGDTVVPMTRILNVGDYLDYITNRAVPDLSEDIKTALEGLWSSSAVPGSDKAAQQFALSCSACDLPSGFDLGTFAKNIFMVMLQDFMDPWTFNQKNLMKCCKEILLPDGKQIPFCAYNNVGYREQARTQLQAREQQRNQAKRAGVPFVPKPLTFSFEPVAPAQNTPMQANSITGNEPESPVHSWQG</sequence>
<dbReference type="GO" id="GO:0003824">
    <property type="term" value="F:catalytic activity"/>
    <property type="evidence" value="ECO:0007669"/>
    <property type="project" value="InterPro"/>
</dbReference>
<evidence type="ECO:0000256" key="2">
    <source>
        <dbReference type="ARBA" id="ARBA00022723"/>
    </source>
</evidence>
<evidence type="ECO:0000313" key="7">
    <source>
        <dbReference type="EMBL" id="GCF11554.1"/>
    </source>
</evidence>
<dbReference type="PANTHER" id="PTHR43306:SF1">
    <property type="entry name" value="7,8-DIHYDRO-6-HYDROXYMETHYLPTERIN DIMETHYLTRANSFERASE"/>
    <property type="match status" value="1"/>
</dbReference>
<keyword evidence="2" id="KW-0479">Metal-binding</keyword>
<dbReference type="Pfam" id="PF04055">
    <property type="entry name" value="Radical_SAM"/>
    <property type="match status" value="1"/>
</dbReference>
<evidence type="ECO:0000259" key="6">
    <source>
        <dbReference type="PROSITE" id="PS51918"/>
    </source>
</evidence>
<feature type="domain" description="Radical SAM core" evidence="6">
    <location>
        <begin position="122"/>
        <end position="339"/>
    </location>
</feature>
<dbReference type="EMBL" id="BIXY01000121">
    <property type="protein sequence ID" value="GCF11554.1"/>
    <property type="molecule type" value="Genomic_DNA"/>
</dbReference>